<evidence type="ECO:0000256" key="7">
    <source>
        <dbReference type="ARBA" id="ARBA00023136"/>
    </source>
</evidence>
<evidence type="ECO:0000256" key="3">
    <source>
        <dbReference type="ARBA" id="ARBA00022606"/>
    </source>
</evidence>
<evidence type="ECO:0000259" key="11">
    <source>
        <dbReference type="PROSITE" id="PS50262"/>
    </source>
</evidence>
<evidence type="ECO:0000313" key="13">
    <source>
        <dbReference type="Proteomes" id="UP001176940"/>
    </source>
</evidence>
<evidence type="ECO:0000256" key="2">
    <source>
        <dbReference type="ARBA" id="ARBA00022475"/>
    </source>
</evidence>
<evidence type="ECO:0000256" key="5">
    <source>
        <dbReference type="ARBA" id="ARBA00022725"/>
    </source>
</evidence>
<organism evidence="12 13">
    <name type="scientific">Ranitomeya imitator</name>
    <name type="common">mimic poison frog</name>
    <dbReference type="NCBI Taxonomy" id="111125"/>
    <lineage>
        <taxon>Eukaryota</taxon>
        <taxon>Metazoa</taxon>
        <taxon>Chordata</taxon>
        <taxon>Craniata</taxon>
        <taxon>Vertebrata</taxon>
        <taxon>Euteleostomi</taxon>
        <taxon>Amphibia</taxon>
        <taxon>Batrachia</taxon>
        <taxon>Anura</taxon>
        <taxon>Neobatrachia</taxon>
        <taxon>Hyloidea</taxon>
        <taxon>Dendrobatidae</taxon>
        <taxon>Dendrobatinae</taxon>
        <taxon>Ranitomeya</taxon>
    </lineage>
</organism>
<comment type="subcellular location">
    <subcellularLocation>
        <location evidence="1 10">Cell membrane</location>
        <topology evidence="1 10">Multi-pass membrane protein</topology>
    </subcellularLocation>
</comment>
<dbReference type="SUPFAM" id="SSF81321">
    <property type="entry name" value="Family A G protein-coupled receptor-like"/>
    <property type="match status" value="1"/>
</dbReference>
<feature type="transmembrane region" description="Helical" evidence="10">
    <location>
        <begin position="281"/>
        <end position="301"/>
    </location>
</feature>
<feature type="transmembrane region" description="Helical" evidence="10">
    <location>
        <begin position="194"/>
        <end position="223"/>
    </location>
</feature>
<comment type="caution">
    <text evidence="12">The sequence shown here is derived from an EMBL/GenBank/DDBJ whole genome shotgun (WGS) entry which is preliminary data.</text>
</comment>
<dbReference type="PANTHER" id="PTHR26453">
    <property type="entry name" value="OLFACTORY RECEPTOR"/>
    <property type="match status" value="1"/>
</dbReference>
<dbReference type="InterPro" id="IPR000725">
    <property type="entry name" value="Olfact_rcpt"/>
</dbReference>
<reference evidence="12" key="1">
    <citation type="submission" date="2023-07" db="EMBL/GenBank/DDBJ databases">
        <authorList>
            <person name="Stuckert A."/>
        </authorList>
    </citation>
    <scope>NUCLEOTIDE SEQUENCE</scope>
</reference>
<protein>
    <recommendedName>
        <fullName evidence="10">Olfactory receptor</fullName>
    </recommendedName>
</protein>
<evidence type="ECO:0000256" key="9">
    <source>
        <dbReference type="RuleBase" id="RU000688"/>
    </source>
</evidence>
<feature type="transmembrane region" description="Helical" evidence="10">
    <location>
        <begin position="244"/>
        <end position="269"/>
    </location>
</feature>
<dbReference type="PROSITE" id="PS50262">
    <property type="entry name" value="G_PROTEIN_RECEP_F1_2"/>
    <property type="match status" value="1"/>
</dbReference>
<dbReference type="PRINTS" id="PR00245">
    <property type="entry name" value="OLFACTORYR"/>
</dbReference>
<dbReference type="InterPro" id="IPR017452">
    <property type="entry name" value="GPCR_Rhodpsn_7TM"/>
</dbReference>
<feature type="domain" description="G-protein coupled receptors family 1 profile" evidence="11">
    <location>
        <begin position="39"/>
        <end position="246"/>
    </location>
</feature>
<dbReference type="EMBL" id="CAUEEQ010055910">
    <property type="protein sequence ID" value="CAJ0962809.1"/>
    <property type="molecule type" value="Genomic_DNA"/>
</dbReference>
<keyword evidence="5 10" id="KW-0552">Olfaction</keyword>
<proteinExistence type="inferred from homology"/>
<keyword evidence="7 10" id="KW-0472">Membrane</keyword>
<dbReference type="InterPro" id="IPR000276">
    <property type="entry name" value="GPCR_Rhodpsn"/>
</dbReference>
<gene>
    <name evidence="12" type="ORF">RIMI_LOCUS18387663</name>
</gene>
<evidence type="ECO:0000256" key="1">
    <source>
        <dbReference type="ARBA" id="ARBA00004651"/>
    </source>
</evidence>
<sequence length="335" mass="37909">MENKTLAIDFVLLGFSTNFTINLFLFVLFLLVYVTTVIGNSLIIHIIIINPQLHTPMYFFISKLSFIDLCNSSSAVPKMLMDLLSTHRTISLVACLIQVNILLLMGTTECLLLVLMAYDRCLAICLPLHYRVLMKWSMCHRLIALIWIFSLLLIILPSLLMPVTLCNPNQINHFMCESLAVLHLSCHKNYSKEFAIFLLSFITILLPFTFIVISYVCIIISVLKIHSAGRVKAFSTCTSHLTVVAMYFGTGFLYSAHTVGAAIVLRLLLKGTCHLNLAGPVFGHMGGVFGCLIHPFLTRWLHAGRNLKALVSMRRHTMSRNTVKYFRDIVRRLVR</sequence>
<dbReference type="PRINTS" id="PR00237">
    <property type="entry name" value="GPCRRHODOPSN"/>
</dbReference>
<feature type="transmembrane region" description="Helical" evidence="10">
    <location>
        <begin position="142"/>
        <end position="165"/>
    </location>
</feature>
<name>A0ABN9MB69_9NEOB</name>
<keyword evidence="9" id="KW-0297">G-protein coupled receptor</keyword>
<keyword evidence="9" id="KW-0675">Receptor</keyword>
<keyword evidence="4 9" id="KW-0812">Transmembrane</keyword>
<evidence type="ECO:0000256" key="10">
    <source>
        <dbReference type="RuleBase" id="RU363047"/>
    </source>
</evidence>
<comment type="similarity">
    <text evidence="9">Belongs to the G-protein coupled receptor 1 family.</text>
</comment>
<dbReference type="PROSITE" id="PS00237">
    <property type="entry name" value="G_PROTEIN_RECEP_F1_1"/>
    <property type="match status" value="1"/>
</dbReference>
<evidence type="ECO:0000313" key="12">
    <source>
        <dbReference type="EMBL" id="CAJ0962809.1"/>
    </source>
</evidence>
<dbReference type="Pfam" id="PF13853">
    <property type="entry name" value="7tm_4"/>
    <property type="match status" value="1"/>
</dbReference>
<dbReference type="Proteomes" id="UP001176940">
    <property type="component" value="Unassembled WGS sequence"/>
</dbReference>
<keyword evidence="2 10" id="KW-1003">Cell membrane</keyword>
<accession>A0ABN9MB69</accession>
<evidence type="ECO:0000256" key="6">
    <source>
        <dbReference type="ARBA" id="ARBA00022989"/>
    </source>
</evidence>
<keyword evidence="8 9" id="KW-0807">Transducer</keyword>
<evidence type="ECO:0000256" key="4">
    <source>
        <dbReference type="ARBA" id="ARBA00022692"/>
    </source>
</evidence>
<keyword evidence="13" id="KW-1185">Reference proteome</keyword>
<feature type="transmembrane region" description="Helical" evidence="10">
    <location>
        <begin position="89"/>
        <end position="105"/>
    </location>
</feature>
<evidence type="ECO:0000256" key="8">
    <source>
        <dbReference type="ARBA" id="ARBA00023224"/>
    </source>
</evidence>
<keyword evidence="3 10" id="KW-0716">Sensory transduction</keyword>
<keyword evidence="6 10" id="KW-1133">Transmembrane helix</keyword>
<dbReference type="Gene3D" id="1.20.1070.10">
    <property type="entry name" value="Rhodopsin 7-helix transmembrane proteins"/>
    <property type="match status" value="1"/>
</dbReference>